<evidence type="ECO:0000256" key="7">
    <source>
        <dbReference type="SAM" id="Phobius"/>
    </source>
</evidence>
<feature type="transmembrane region" description="Helical" evidence="7">
    <location>
        <begin position="431"/>
        <end position="450"/>
    </location>
</feature>
<dbReference type="GO" id="GO:0012505">
    <property type="term" value="C:endomembrane system"/>
    <property type="evidence" value="ECO:0007669"/>
    <property type="project" value="UniProtKB-SubCell"/>
</dbReference>
<evidence type="ECO:0000256" key="3">
    <source>
        <dbReference type="ARBA" id="ARBA00022692"/>
    </source>
</evidence>
<evidence type="ECO:0000256" key="6">
    <source>
        <dbReference type="SAM" id="MobiDB-lite"/>
    </source>
</evidence>
<feature type="domain" description="CWH43-like N-terminal" evidence="8">
    <location>
        <begin position="345"/>
        <end position="562"/>
    </location>
</feature>
<feature type="transmembrane region" description="Helical" evidence="7">
    <location>
        <begin position="532"/>
        <end position="557"/>
    </location>
</feature>
<dbReference type="AlphaFoldDB" id="A0A8P0T2C1"/>
<comment type="subcellular location">
    <subcellularLocation>
        <location evidence="1">Endomembrane system</location>
        <topology evidence="1">Multi-pass membrane protein</topology>
    </subcellularLocation>
</comment>
<dbReference type="Proteomes" id="UP000002254">
    <property type="component" value="Chromosome 15"/>
</dbReference>
<keyword evidence="3 7" id="KW-0812">Transmembrane</keyword>
<organism evidence="9 10">
    <name type="scientific">Canis lupus familiaris</name>
    <name type="common">Dog</name>
    <name type="synonym">Canis familiaris</name>
    <dbReference type="NCBI Taxonomy" id="9615"/>
    <lineage>
        <taxon>Eukaryota</taxon>
        <taxon>Metazoa</taxon>
        <taxon>Chordata</taxon>
        <taxon>Craniata</taxon>
        <taxon>Vertebrata</taxon>
        <taxon>Euteleostomi</taxon>
        <taxon>Mammalia</taxon>
        <taxon>Eutheria</taxon>
        <taxon>Laurasiatheria</taxon>
        <taxon>Carnivora</taxon>
        <taxon>Caniformia</taxon>
        <taxon>Canidae</taxon>
        <taxon>Canis</taxon>
    </lineage>
</organism>
<feature type="transmembrane region" description="Helical" evidence="7">
    <location>
        <begin position="390"/>
        <end position="410"/>
    </location>
</feature>
<feature type="compositionally biased region" description="Low complexity" evidence="6">
    <location>
        <begin position="300"/>
        <end position="311"/>
    </location>
</feature>
<feature type="transmembrane region" description="Helical" evidence="7">
    <location>
        <begin position="462"/>
        <end position="482"/>
    </location>
</feature>
<reference evidence="9 10" key="1">
    <citation type="journal article" date="2005" name="Nature">
        <title>Genome sequence, comparative analysis and haplotype structure of the domestic dog.</title>
        <authorList>
            <consortium name="Broad Sequencing Platform"/>
            <person name="Lindblad-Toh K."/>
            <person name="Wade C.M."/>
            <person name="Mikkelsen T.S."/>
            <person name="Karlsson E.K."/>
            <person name="Jaffe D.B."/>
            <person name="Kamal M."/>
            <person name="Clamp M."/>
            <person name="Chang J.L."/>
            <person name="Kulbokas E.J. III"/>
            <person name="Zody M.C."/>
            <person name="Mauceli E."/>
            <person name="Xie X."/>
            <person name="Breen M."/>
            <person name="Wayne R.K."/>
            <person name="Ostrander E.A."/>
            <person name="Ponting C.P."/>
            <person name="Galibert F."/>
            <person name="Smith D.R."/>
            <person name="DeJong P.J."/>
            <person name="Kirkness E."/>
            <person name="Alvarez P."/>
            <person name="Biagi T."/>
            <person name="Brockman W."/>
            <person name="Butler J."/>
            <person name="Chin C.W."/>
            <person name="Cook A."/>
            <person name="Cuff J."/>
            <person name="Daly M.J."/>
            <person name="DeCaprio D."/>
            <person name="Gnerre S."/>
            <person name="Grabherr M."/>
            <person name="Kellis M."/>
            <person name="Kleber M."/>
            <person name="Bardeleben C."/>
            <person name="Goodstadt L."/>
            <person name="Heger A."/>
            <person name="Hitte C."/>
            <person name="Kim L."/>
            <person name="Koepfli K.P."/>
            <person name="Parker H.G."/>
            <person name="Pollinger J.P."/>
            <person name="Searle S.M."/>
            <person name="Sutter N.B."/>
            <person name="Thomas R."/>
            <person name="Webber C."/>
            <person name="Baldwin J."/>
            <person name="Abebe A."/>
            <person name="Abouelleil A."/>
            <person name="Aftuck L."/>
            <person name="Ait-Zahra M."/>
            <person name="Aldredge T."/>
            <person name="Allen N."/>
            <person name="An P."/>
            <person name="Anderson S."/>
            <person name="Antoine C."/>
            <person name="Arachchi H."/>
            <person name="Aslam A."/>
            <person name="Ayotte L."/>
            <person name="Bachantsang P."/>
            <person name="Barry A."/>
            <person name="Bayul T."/>
            <person name="Benamara M."/>
            <person name="Berlin A."/>
            <person name="Bessette D."/>
            <person name="Blitshteyn B."/>
            <person name="Bloom T."/>
            <person name="Blye J."/>
            <person name="Boguslavskiy L."/>
            <person name="Bonnet C."/>
            <person name="Boukhgalter B."/>
            <person name="Brown A."/>
            <person name="Cahill P."/>
            <person name="Calixte N."/>
            <person name="Camarata J."/>
            <person name="Cheshatsang Y."/>
            <person name="Chu J."/>
            <person name="Citroen M."/>
            <person name="Collymore A."/>
            <person name="Cooke P."/>
            <person name="Dawoe T."/>
            <person name="Daza R."/>
            <person name="Decktor K."/>
            <person name="DeGray S."/>
            <person name="Dhargay N."/>
            <person name="Dooley K."/>
            <person name="Dooley K."/>
            <person name="Dorje P."/>
            <person name="Dorjee K."/>
            <person name="Dorris L."/>
            <person name="Duffey N."/>
            <person name="Dupes A."/>
            <person name="Egbiremolen O."/>
            <person name="Elong R."/>
            <person name="Falk J."/>
            <person name="Farina A."/>
            <person name="Faro S."/>
            <person name="Ferguson D."/>
            <person name="Ferreira P."/>
            <person name="Fisher S."/>
            <person name="FitzGerald M."/>
            <person name="Foley K."/>
            <person name="Foley C."/>
            <person name="Franke A."/>
            <person name="Friedrich D."/>
            <person name="Gage D."/>
            <person name="Garber M."/>
            <person name="Gearin G."/>
            <person name="Giannoukos G."/>
            <person name="Goode T."/>
            <person name="Goyette A."/>
            <person name="Graham J."/>
            <person name="Grandbois E."/>
            <person name="Gyaltsen K."/>
            <person name="Hafez N."/>
            <person name="Hagopian D."/>
            <person name="Hagos B."/>
            <person name="Hall J."/>
            <person name="Healy C."/>
            <person name="Hegarty R."/>
            <person name="Honan T."/>
            <person name="Horn A."/>
            <person name="Houde N."/>
            <person name="Hughes L."/>
            <person name="Hunnicutt L."/>
            <person name="Husby M."/>
            <person name="Jester B."/>
            <person name="Jones C."/>
            <person name="Kamat A."/>
            <person name="Kanga B."/>
            <person name="Kells C."/>
            <person name="Khazanovich D."/>
            <person name="Kieu A.C."/>
            <person name="Kisner P."/>
            <person name="Kumar M."/>
            <person name="Lance K."/>
            <person name="Landers T."/>
            <person name="Lara M."/>
            <person name="Lee W."/>
            <person name="Leger J.P."/>
            <person name="Lennon N."/>
            <person name="Leuper L."/>
            <person name="LeVine S."/>
            <person name="Liu J."/>
            <person name="Liu X."/>
            <person name="Lokyitsang Y."/>
            <person name="Lokyitsang T."/>
            <person name="Lui A."/>
            <person name="Macdonald J."/>
            <person name="Major J."/>
            <person name="Marabella R."/>
            <person name="Maru K."/>
            <person name="Matthews C."/>
            <person name="McDonough S."/>
            <person name="Mehta T."/>
            <person name="Meldrim J."/>
            <person name="Melnikov A."/>
            <person name="Meneus L."/>
            <person name="Mihalev A."/>
            <person name="Mihova T."/>
            <person name="Miller K."/>
            <person name="Mittelman R."/>
            <person name="Mlenga V."/>
            <person name="Mulrain L."/>
            <person name="Munson G."/>
            <person name="Navidi A."/>
            <person name="Naylor J."/>
            <person name="Nguyen T."/>
            <person name="Nguyen N."/>
            <person name="Nguyen C."/>
            <person name="Nguyen T."/>
            <person name="Nicol R."/>
            <person name="Norbu N."/>
            <person name="Norbu C."/>
            <person name="Novod N."/>
            <person name="Nyima T."/>
            <person name="Olandt P."/>
            <person name="O'Neill B."/>
            <person name="O'Neill K."/>
            <person name="Osman S."/>
            <person name="Oyono L."/>
            <person name="Patti C."/>
            <person name="Perrin D."/>
            <person name="Phunkhang P."/>
            <person name="Pierre F."/>
            <person name="Priest M."/>
            <person name="Rachupka A."/>
            <person name="Raghuraman S."/>
            <person name="Rameau R."/>
            <person name="Ray V."/>
            <person name="Raymond C."/>
            <person name="Rege F."/>
            <person name="Rise C."/>
            <person name="Rogers J."/>
            <person name="Rogov P."/>
            <person name="Sahalie J."/>
            <person name="Settipalli S."/>
            <person name="Sharpe T."/>
            <person name="Shea T."/>
            <person name="Sheehan M."/>
            <person name="Sherpa N."/>
            <person name="Shi J."/>
            <person name="Shih D."/>
            <person name="Sloan J."/>
            <person name="Smith C."/>
            <person name="Sparrow T."/>
            <person name="Stalker J."/>
            <person name="Stange-Thomann N."/>
            <person name="Stavropoulos S."/>
            <person name="Stone C."/>
            <person name="Stone S."/>
            <person name="Sykes S."/>
            <person name="Tchuinga P."/>
            <person name="Tenzing P."/>
            <person name="Tesfaye S."/>
            <person name="Thoulutsang D."/>
            <person name="Thoulutsang Y."/>
            <person name="Topham K."/>
            <person name="Topping I."/>
            <person name="Tsamla T."/>
            <person name="Vassiliev H."/>
            <person name="Venkataraman V."/>
            <person name="Vo A."/>
            <person name="Wangchuk T."/>
            <person name="Wangdi T."/>
            <person name="Weiand M."/>
            <person name="Wilkinson J."/>
            <person name="Wilson A."/>
            <person name="Yadav S."/>
            <person name="Yang S."/>
            <person name="Yang X."/>
            <person name="Young G."/>
            <person name="Yu Q."/>
            <person name="Zainoun J."/>
            <person name="Zembek L."/>
            <person name="Zimmer A."/>
            <person name="Lander E.S."/>
        </authorList>
    </citation>
    <scope>NUCLEOTIDE SEQUENCE [LARGE SCALE GENOMIC DNA]</scope>
    <source>
        <strain evidence="9">Boxer</strain>
    </source>
</reference>
<dbReference type="PANTHER" id="PTHR21324:SF11">
    <property type="entry name" value="DNA DAMAGE-REGULATED AUTOPHAGY MODULATOR PROTEIN 1"/>
    <property type="match status" value="1"/>
</dbReference>
<evidence type="ECO:0000256" key="5">
    <source>
        <dbReference type="ARBA" id="ARBA00023136"/>
    </source>
</evidence>
<keyword evidence="5 7" id="KW-0472">Membrane</keyword>
<evidence type="ECO:0000259" key="8">
    <source>
        <dbReference type="Pfam" id="PF10277"/>
    </source>
</evidence>
<evidence type="ECO:0000256" key="1">
    <source>
        <dbReference type="ARBA" id="ARBA00004127"/>
    </source>
</evidence>
<evidence type="ECO:0000313" key="9">
    <source>
        <dbReference type="Ensembl" id="ENSCAFP00000049599.2"/>
    </source>
</evidence>
<evidence type="ECO:0000313" key="10">
    <source>
        <dbReference type="Proteomes" id="UP000002254"/>
    </source>
</evidence>
<feature type="transmembrane region" description="Helical" evidence="7">
    <location>
        <begin position="494"/>
        <end position="520"/>
    </location>
</feature>
<protein>
    <submittedName>
        <fullName evidence="9">DNA damage regulated autophagy modulator 1</fullName>
    </submittedName>
</protein>
<name>A0A8P0T2C1_CANLF</name>
<dbReference type="InterPro" id="IPR019402">
    <property type="entry name" value="CWH43_N"/>
</dbReference>
<dbReference type="InterPro" id="IPR050911">
    <property type="entry name" value="DRAM/TMEM150_Autophagy_Mod"/>
</dbReference>
<feature type="region of interest" description="Disordered" evidence="6">
    <location>
        <begin position="53"/>
        <end position="76"/>
    </location>
</feature>
<feature type="compositionally biased region" description="Pro residues" evidence="6">
    <location>
        <begin position="316"/>
        <end position="332"/>
    </location>
</feature>
<evidence type="ECO:0000256" key="2">
    <source>
        <dbReference type="ARBA" id="ARBA00006565"/>
    </source>
</evidence>
<sequence>TVNDPPSDSLGSQAPPEQEAFFAGRSRCVRSGSFPCGRGRPCAVRSKGSSCLGAAATCSSAGDPGPRGRSAPPRLRGPCACHTAGWVSFGAPPGWRTSPYTRVRTPAAVDVAKRWPHSPPATGSGGPRKGSPRGWRPEPESPRGGGPGGAEPRSLRFLRGCARAGAASIITSPRAHPSGTPRRAHRVGHTASGTPLEHTASGTPLGHTPVGHTSPHRRRPRPSPNQKRKEPGRVPAAPTSRPRGGLRAPPSPRGRRFVTSRVSQQAGAARAPPTPAARLRARWALGASPGAGPRRRRGASRPAAVCGPARARLPRPRPAPRPAPRDAPAPRPPGGRAMLCFLRGMAFVPFLLVTWSSAAFIISYVVAVLSGHVNPFLPYISDTGTTPPESGIFGFMINFSAFLGAATMYTRYKIVEKQNQTSYFSTPVFNLVSLVLGLVGCIGMGIVANFQELAVPVVHDGGALLAFVCGVGYTLLQSIISYKSCPQWNSMSTCHVRMAISAVSCAAVVPMIACASLISITKLEWNPKEKDYVYHVVSAICEWTVAFGFIFYFLTFIHDFQGVTLRISTEINDDI</sequence>
<proteinExistence type="inferred from homology"/>
<dbReference type="OrthoDB" id="191706at2759"/>
<comment type="similarity">
    <text evidence="2">Belongs to the DRAM/TMEM150 family.</text>
</comment>
<dbReference type="PANTHER" id="PTHR21324">
    <property type="entry name" value="FASTING-INDUCIBLE INTEGRAL MEMBRANE PROTEIN TM6P1-RELATED"/>
    <property type="match status" value="1"/>
</dbReference>
<evidence type="ECO:0000256" key="4">
    <source>
        <dbReference type="ARBA" id="ARBA00022989"/>
    </source>
</evidence>
<gene>
    <name evidence="9" type="primary">DRAM1</name>
</gene>
<reference evidence="9" key="2">
    <citation type="submission" date="2025-08" db="UniProtKB">
        <authorList>
            <consortium name="Ensembl"/>
        </authorList>
    </citation>
    <scope>IDENTIFICATION</scope>
</reference>
<keyword evidence="4 7" id="KW-1133">Transmembrane helix</keyword>
<dbReference type="Ensembl" id="ENSCAFT00000083813.2">
    <property type="protein sequence ID" value="ENSCAFP00000049599.2"/>
    <property type="gene ID" value="ENSCAFG00000007257.5"/>
</dbReference>
<accession>A0A8P0T2C1</accession>
<feature type="compositionally biased region" description="Low complexity" evidence="6">
    <location>
        <begin position="266"/>
        <end position="292"/>
    </location>
</feature>
<feature type="transmembrane region" description="Helical" evidence="7">
    <location>
        <begin position="346"/>
        <end position="370"/>
    </location>
</feature>
<feature type="region of interest" description="Disordered" evidence="6">
    <location>
        <begin position="110"/>
        <end position="332"/>
    </location>
</feature>
<dbReference type="Pfam" id="PF10277">
    <property type="entry name" value="Frag1"/>
    <property type="match status" value="1"/>
</dbReference>